<feature type="domain" description="Glycoside hydrolase family 31 TIM barrel" evidence="3">
    <location>
        <begin position="271"/>
        <end position="580"/>
    </location>
</feature>
<evidence type="ECO:0008006" key="7">
    <source>
        <dbReference type="Google" id="ProtNLM"/>
    </source>
</evidence>
<evidence type="ECO:0000256" key="1">
    <source>
        <dbReference type="ARBA" id="ARBA00007806"/>
    </source>
</evidence>
<dbReference type="EMBL" id="JAWQEG010007014">
    <property type="protein sequence ID" value="KAK3853291.1"/>
    <property type="molecule type" value="Genomic_DNA"/>
</dbReference>
<keyword evidence="2" id="KW-0378">Hydrolase</keyword>
<evidence type="ECO:0000313" key="6">
    <source>
        <dbReference type="Proteomes" id="UP001286313"/>
    </source>
</evidence>
<dbReference type="Pfam" id="PF21365">
    <property type="entry name" value="Glyco_hydro_31_3rd"/>
    <property type="match status" value="1"/>
</dbReference>
<feature type="domain" description="Glycosyl hydrolase family 31 C-terminal" evidence="4">
    <location>
        <begin position="591"/>
        <end position="629"/>
    </location>
</feature>
<dbReference type="GO" id="GO:0090599">
    <property type="term" value="F:alpha-glucosidase activity"/>
    <property type="evidence" value="ECO:0007669"/>
    <property type="project" value="UniProtKB-ARBA"/>
</dbReference>
<dbReference type="SUPFAM" id="SSF74650">
    <property type="entry name" value="Galactose mutarotase-like"/>
    <property type="match status" value="1"/>
</dbReference>
<dbReference type="InterPro" id="IPR011013">
    <property type="entry name" value="Gal_mutarotase_sf_dom"/>
</dbReference>
<dbReference type="InterPro" id="IPR052990">
    <property type="entry name" value="Sulfoquinovosidase_GH31"/>
</dbReference>
<feature type="non-terminal residue" evidence="5">
    <location>
        <position position="1"/>
    </location>
</feature>
<dbReference type="InterPro" id="IPR000322">
    <property type="entry name" value="Glyco_hydro_31_TIM"/>
</dbReference>
<protein>
    <recommendedName>
        <fullName evidence="7">Alpha-glucosidase</fullName>
    </recommendedName>
</protein>
<dbReference type="AlphaFoldDB" id="A0AAE1BLZ0"/>
<evidence type="ECO:0000259" key="4">
    <source>
        <dbReference type="Pfam" id="PF21365"/>
    </source>
</evidence>
<dbReference type="SUPFAM" id="SSF51445">
    <property type="entry name" value="(Trans)glycosidases"/>
    <property type="match status" value="1"/>
</dbReference>
<dbReference type="PANTHER" id="PTHR46959">
    <property type="entry name" value="SULFOQUINOVOSIDASE"/>
    <property type="match status" value="1"/>
</dbReference>
<dbReference type="CDD" id="cd14752">
    <property type="entry name" value="GH31_N"/>
    <property type="match status" value="1"/>
</dbReference>
<keyword evidence="6" id="KW-1185">Reference proteome</keyword>
<reference evidence="5" key="1">
    <citation type="submission" date="2023-10" db="EMBL/GenBank/DDBJ databases">
        <title>Genome assemblies of two species of porcelain crab, Petrolisthes cinctipes and Petrolisthes manimaculis (Anomura: Porcellanidae).</title>
        <authorList>
            <person name="Angst P."/>
        </authorList>
    </citation>
    <scope>NUCLEOTIDE SEQUENCE</scope>
    <source>
        <strain evidence="5">PB745_01</strain>
        <tissue evidence="5">Gill</tissue>
    </source>
</reference>
<keyword evidence="2" id="KW-0326">Glycosidase</keyword>
<dbReference type="NCBIfam" id="NF007746">
    <property type="entry name" value="PRK10426.1"/>
    <property type="match status" value="1"/>
</dbReference>
<accession>A0AAE1BLZ0</accession>
<dbReference type="Gene3D" id="2.60.40.1760">
    <property type="entry name" value="glycosyl hydrolase (family 31)"/>
    <property type="match status" value="1"/>
</dbReference>
<sequence>MVMKGVTADLTLNTTPDGFDVTFNGDKIFQHTPDDPVVWLGYGVANFSERHGNFQFKDDLQLKVPLQNFTVVVLEGDLIQLDLTTDDDPTLSLILTVAWTGANRLDMNSSLQYSGSNVYNRIWVRVWAEEEESVWGAGEQYTYLNLRGRYFPIWTSEQGVGRDGGVIANVTDIDGDAGGEYYTTYYPQASFLSSRKYSMILKDKHYMVLNFTDTFRHEISIHTTSFTAMLLQADTLMKTVQSLTTLLGTQPVLPDWVVTGTTLGLQRGTDEMLLYYDAAKNAGANISSLWIQDWSGTIQTVIGHRVYWNWRWNQTYYPGLDQVIQELLTNDGVRVMAYLNPHLIESSEMFQEADALGYLLTDGAGDSFRQDFGGFLAGTVDLFNQEAFDWYRDEMINNMIDLGLSGWMADFGEYTRLDMYSKDTTTYDSEERHNYLPVEWARCNRDALSVSGTLGELVPFMRSGGLGSSSQQLLAWAGDQNVNWAFGDGLPSTIVAALSLAVSGMGITHFDIGGYTTQAPAIMRSKELLLRSAEYAVFTPVMRTHEGNKPSSNHQFYSDQDTLNQFSRLTQMHARLLPYTRSLLQDLQDNGTPVQRPLFLEFEADVGSWDVAYQYMFGPDLLVAPILYKGT</sequence>
<gene>
    <name evidence="5" type="ORF">Pcinc_040160</name>
</gene>
<dbReference type="Gene3D" id="3.20.20.80">
    <property type="entry name" value="Glycosidases"/>
    <property type="match status" value="1"/>
</dbReference>
<evidence type="ECO:0000256" key="2">
    <source>
        <dbReference type="RuleBase" id="RU361185"/>
    </source>
</evidence>
<dbReference type="Pfam" id="PF01055">
    <property type="entry name" value="Glyco_hydro_31_2nd"/>
    <property type="match status" value="1"/>
</dbReference>
<comment type="similarity">
    <text evidence="1 2">Belongs to the glycosyl hydrolase 31 family.</text>
</comment>
<comment type="caution">
    <text evidence="5">The sequence shown here is derived from an EMBL/GenBank/DDBJ whole genome shotgun (WGS) entry which is preliminary data.</text>
</comment>
<dbReference type="Proteomes" id="UP001286313">
    <property type="component" value="Unassembled WGS sequence"/>
</dbReference>
<dbReference type="GO" id="GO:0030246">
    <property type="term" value="F:carbohydrate binding"/>
    <property type="evidence" value="ECO:0007669"/>
    <property type="project" value="InterPro"/>
</dbReference>
<proteinExistence type="inferred from homology"/>
<dbReference type="PANTHER" id="PTHR46959:SF2">
    <property type="entry name" value="SULFOQUINOVOSIDASE"/>
    <property type="match status" value="1"/>
</dbReference>
<evidence type="ECO:0000259" key="3">
    <source>
        <dbReference type="Pfam" id="PF01055"/>
    </source>
</evidence>
<dbReference type="SUPFAM" id="SSF51011">
    <property type="entry name" value="Glycosyl hydrolase domain"/>
    <property type="match status" value="1"/>
</dbReference>
<dbReference type="InterPro" id="IPR017853">
    <property type="entry name" value="GH"/>
</dbReference>
<evidence type="ECO:0000313" key="5">
    <source>
        <dbReference type="EMBL" id="KAK3853291.1"/>
    </source>
</evidence>
<organism evidence="5 6">
    <name type="scientific">Petrolisthes cinctipes</name>
    <name type="common">Flat porcelain crab</name>
    <dbReference type="NCBI Taxonomy" id="88211"/>
    <lineage>
        <taxon>Eukaryota</taxon>
        <taxon>Metazoa</taxon>
        <taxon>Ecdysozoa</taxon>
        <taxon>Arthropoda</taxon>
        <taxon>Crustacea</taxon>
        <taxon>Multicrustacea</taxon>
        <taxon>Malacostraca</taxon>
        <taxon>Eumalacostraca</taxon>
        <taxon>Eucarida</taxon>
        <taxon>Decapoda</taxon>
        <taxon>Pleocyemata</taxon>
        <taxon>Anomura</taxon>
        <taxon>Galatheoidea</taxon>
        <taxon>Porcellanidae</taxon>
        <taxon>Petrolisthes</taxon>
    </lineage>
</organism>
<name>A0AAE1BLZ0_PETCI</name>
<dbReference type="GO" id="GO:0005975">
    <property type="term" value="P:carbohydrate metabolic process"/>
    <property type="evidence" value="ECO:0007669"/>
    <property type="project" value="InterPro"/>
</dbReference>
<dbReference type="InterPro" id="IPR048395">
    <property type="entry name" value="Glyco_hydro_31_C"/>
</dbReference>